<dbReference type="CDD" id="cd19481">
    <property type="entry name" value="RecA-like_protease"/>
    <property type="match status" value="1"/>
</dbReference>
<comment type="caution">
    <text evidence="2">The sequence shown here is derived from an EMBL/GenBank/DDBJ whole genome shotgun (WGS) entry which is preliminary data.</text>
</comment>
<proteinExistence type="predicted"/>
<reference evidence="2 3" key="1">
    <citation type="submission" date="2020-05" db="EMBL/GenBank/DDBJ databases">
        <title>Identification and distribution of gene clusters putatively required for synthesis of sphingolipid metabolism inhibitors in phylogenetically diverse species of the filamentous fungus Fusarium.</title>
        <authorList>
            <person name="Kim H.-S."/>
            <person name="Busman M."/>
            <person name="Brown D.W."/>
            <person name="Divon H."/>
            <person name="Uhlig S."/>
            <person name="Proctor R.H."/>
        </authorList>
    </citation>
    <scope>NUCLEOTIDE SEQUENCE [LARGE SCALE GENOMIC DNA]</scope>
    <source>
        <strain evidence="2 3">NRRL 20693</strain>
    </source>
</reference>
<dbReference type="Gene3D" id="3.40.50.300">
    <property type="entry name" value="P-loop containing nucleotide triphosphate hydrolases"/>
    <property type="match status" value="1"/>
</dbReference>
<dbReference type="OrthoDB" id="2115716at2759"/>
<dbReference type="Proteomes" id="UP000567885">
    <property type="component" value="Unassembled WGS sequence"/>
</dbReference>
<dbReference type="InterPro" id="IPR050168">
    <property type="entry name" value="AAA_ATPase_domain"/>
</dbReference>
<gene>
    <name evidence="2" type="ORF">FHETE_7118</name>
</gene>
<evidence type="ECO:0000313" key="3">
    <source>
        <dbReference type="Proteomes" id="UP000567885"/>
    </source>
</evidence>
<dbReference type="PANTHER" id="PTHR23077">
    <property type="entry name" value="AAA-FAMILY ATPASE"/>
    <property type="match status" value="1"/>
</dbReference>
<dbReference type="InterPro" id="IPR003593">
    <property type="entry name" value="AAA+_ATPase"/>
</dbReference>
<dbReference type="SUPFAM" id="SSF52540">
    <property type="entry name" value="P-loop containing nucleoside triphosphate hydrolases"/>
    <property type="match status" value="1"/>
</dbReference>
<protein>
    <submittedName>
        <fullName evidence="2">Atp-dependent zn protease</fullName>
    </submittedName>
</protein>
<keyword evidence="2" id="KW-0645">Protease</keyword>
<dbReference type="InterPro" id="IPR003959">
    <property type="entry name" value="ATPase_AAA_core"/>
</dbReference>
<dbReference type="GO" id="GO:0016887">
    <property type="term" value="F:ATP hydrolysis activity"/>
    <property type="evidence" value="ECO:0007669"/>
    <property type="project" value="InterPro"/>
</dbReference>
<dbReference type="AlphaFoldDB" id="A0A8H5T492"/>
<dbReference type="GO" id="GO:0005634">
    <property type="term" value="C:nucleus"/>
    <property type="evidence" value="ECO:0007669"/>
    <property type="project" value="TreeGrafter"/>
</dbReference>
<feature type="domain" description="AAA+ ATPase" evidence="1">
    <location>
        <begin position="260"/>
        <end position="386"/>
    </location>
</feature>
<dbReference type="InterPro" id="IPR027417">
    <property type="entry name" value="P-loop_NTPase"/>
</dbReference>
<dbReference type="GO" id="GO:0008233">
    <property type="term" value="F:peptidase activity"/>
    <property type="evidence" value="ECO:0007669"/>
    <property type="project" value="UniProtKB-KW"/>
</dbReference>
<sequence>MDVPYTQKRSVYPSPASIPPVPRHRLYHGCGKTETSSASFGSVTGLDDEATRSYFDHSDAKRINTDSVFTSALRRQYADFETVVVKEYECNLLAFASAGHATFHAIQETGDVPSSLGMTVYLPPSRRMDGNKGQLGEVVIFGKFLYQWEGEEFIVYLVDGRDGAESYPKVKNYYILTKNVYKAEQLVLATGSWASDLHDEVWVYDQGEMLKDRELWRSAQRSTWDAVILDPNMKKLLINDHVSFFESRDTYRGLGVPWKRGLIYHGPPGNGKTISIKATMHMLAEKNPAIPTVYVRSLESWMGPQHSLHVIFEKAREFAPCYLVFEDIDSLVTPDVRSYFLNEVDGLKENDGIFIIASTNHLEDLDPGISKRPSRFDRKYYFPDPNLDQREAYCRFWQKKLKPNKDIEFPDKLCTAIAGITDKFSFAYIQEAFVASLLAIARRPKGDLSETTCEESWILVSDDRTSGAALEKDDLDKLELWIEIRKQVKILREGIKDEGGE</sequence>
<keyword evidence="3" id="KW-1185">Reference proteome</keyword>
<dbReference type="GO" id="GO:1990275">
    <property type="term" value="F:preribosome binding"/>
    <property type="evidence" value="ECO:0007669"/>
    <property type="project" value="TreeGrafter"/>
</dbReference>
<dbReference type="GO" id="GO:0006508">
    <property type="term" value="P:proteolysis"/>
    <property type="evidence" value="ECO:0007669"/>
    <property type="project" value="UniProtKB-KW"/>
</dbReference>
<dbReference type="SMART" id="SM00382">
    <property type="entry name" value="AAA"/>
    <property type="match status" value="1"/>
</dbReference>
<dbReference type="Pfam" id="PF00004">
    <property type="entry name" value="AAA"/>
    <property type="match status" value="1"/>
</dbReference>
<dbReference type="EMBL" id="JAAGWQ010000134">
    <property type="protein sequence ID" value="KAF5664361.1"/>
    <property type="molecule type" value="Genomic_DNA"/>
</dbReference>
<accession>A0A8H5T492</accession>
<dbReference type="PANTHER" id="PTHR23077:SF132">
    <property type="entry name" value="ATP-DEPENDENT ZN PROTEASE"/>
    <property type="match status" value="1"/>
</dbReference>
<organism evidence="2 3">
    <name type="scientific">Fusarium heterosporum</name>
    <dbReference type="NCBI Taxonomy" id="42747"/>
    <lineage>
        <taxon>Eukaryota</taxon>
        <taxon>Fungi</taxon>
        <taxon>Dikarya</taxon>
        <taxon>Ascomycota</taxon>
        <taxon>Pezizomycotina</taxon>
        <taxon>Sordariomycetes</taxon>
        <taxon>Hypocreomycetidae</taxon>
        <taxon>Hypocreales</taxon>
        <taxon>Nectriaceae</taxon>
        <taxon>Fusarium</taxon>
        <taxon>Fusarium heterosporum species complex</taxon>
    </lineage>
</organism>
<evidence type="ECO:0000313" key="2">
    <source>
        <dbReference type="EMBL" id="KAF5664361.1"/>
    </source>
</evidence>
<keyword evidence="2" id="KW-0378">Hydrolase</keyword>
<evidence type="ECO:0000259" key="1">
    <source>
        <dbReference type="SMART" id="SM00382"/>
    </source>
</evidence>
<dbReference type="GO" id="GO:0003723">
    <property type="term" value="F:RNA binding"/>
    <property type="evidence" value="ECO:0007669"/>
    <property type="project" value="TreeGrafter"/>
</dbReference>
<name>A0A8H5T492_FUSHE</name>
<dbReference type="GO" id="GO:0005524">
    <property type="term" value="F:ATP binding"/>
    <property type="evidence" value="ECO:0007669"/>
    <property type="project" value="InterPro"/>
</dbReference>
<dbReference type="GO" id="GO:0042254">
    <property type="term" value="P:ribosome biogenesis"/>
    <property type="evidence" value="ECO:0007669"/>
    <property type="project" value="TreeGrafter"/>
</dbReference>